<gene>
    <name evidence="2" type="ORF">FYJ24_06745</name>
</gene>
<dbReference type="InterPro" id="IPR045970">
    <property type="entry name" value="DUF5926"/>
</dbReference>
<dbReference type="RefSeq" id="WP_154544839.1">
    <property type="nucleotide sequence ID" value="NZ_VULO01000007.1"/>
</dbReference>
<proteinExistence type="predicted"/>
<evidence type="ECO:0000313" key="3">
    <source>
        <dbReference type="Proteomes" id="UP000470875"/>
    </source>
</evidence>
<sequence length="293" mass="32055">MGKANRRKKMNPAKKKTTKAPIPFVSRPFEGLVREPELVAMREIIPAATMIAHTNGDYGSEEITFVTLLPDGAGAMVRADGAILIGLQTRFHSGDLSHDAGTAIAAAVAMKQQGEDGVPQFDVRDAGPRLQDVLVNENSEPGMELVEDFSYWFDPTEERDADIENALAQNREDIVPTQNIPGVKHMYWCSMNNNFVRYVVEADEDSLYTALARLQVAGHASLGEGSRFVGAFRACGIGIPVFQVPAELTVDDLAEPAKQLRDALNKALTSTDSLNEDERRARAGMVSRQVTIR</sequence>
<protein>
    <recommendedName>
        <fullName evidence="1">DUF5926 domain-containing protein</fullName>
    </recommendedName>
</protein>
<reference evidence="2 3" key="1">
    <citation type="submission" date="2019-08" db="EMBL/GenBank/DDBJ databases">
        <title>In-depth cultivation of the pig gut microbiome towards novel bacterial diversity and tailored functional studies.</title>
        <authorList>
            <person name="Wylensek D."/>
            <person name="Hitch T.C.A."/>
            <person name="Clavel T."/>
        </authorList>
    </citation>
    <scope>NUCLEOTIDE SEQUENCE [LARGE SCALE GENOMIC DNA]</scope>
    <source>
        <strain evidence="2 3">WB03_NA08</strain>
    </source>
</reference>
<evidence type="ECO:0000313" key="2">
    <source>
        <dbReference type="EMBL" id="MSS84464.1"/>
    </source>
</evidence>
<evidence type="ECO:0000259" key="1">
    <source>
        <dbReference type="Pfam" id="PF19348"/>
    </source>
</evidence>
<name>A0A6N7VRQ5_9ACTO</name>
<organism evidence="2 3">
    <name type="scientific">Scrofimicrobium canadense</name>
    <dbReference type="NCBI Taxonomy" id="2652290"/>
    <lineage>
        <taxon>Bacteria</taxon>
        <taxon>Bacillati</taxon>
        <taxon>Actinomycetota</taxon>
        <taxon>Actinomycetes</taxon>
        <taxon>Actinomycetales</taxon>
        <taxon>Actinomycetaceae</taxon>
        <taxon>Scrofimicrobium</taxon>
    </lineage>
</organism>
<feature type="domain" description="DUF5926" evidence="1">
    <location>
        <begin position="28"/>
        <end position="293"/>
    </location>
</feature>
<comment type="caution">
    <text evidence="2">The sequence shown here is derived from an EMBL/GenBank/DDBJ whole genome shotgun (WGS) entry which is preliminary data.</text>
</comment>
<dbReference type="AlphaFoldDB" id="A0A6N7VRQ5"/>
<dbReference type="Pfam" id="PF19348">
    <property type="entry name" value="DUF5926"/>
    <property type="match status" value="1"/>
</dbReference>
<dbReference type="Proteomes" id="UP000470875">
    <property type="component" value="Unassembled WGS sequence"/>
</dbReference>
<accession>A0A6N7VRQ5</accession>
<keyword evidence="3" id="KW-1185">Reference proteome</keyword>
<dbReference type="EMBL" id="VULO01000007">
    <property type="protein sequence ID" value="MSS84464.1"/>
    <property type="molecule type" value="Genomic_DNA"/>
</dbReference>